<dbReference type="EMBL" id="LXFE01001627">
    <property type="protein sequence ID" value="OLL23430.1"/>
    <property type="molecule type" value="Genomic_DNA"/>
</dbReference>
<accession>A0A1U7LL95</accession>
<comment type="caution">
    <text evidence="4">The sequence shown here is derived from an EMBL/GenBank/DDBJ whole genome shotgun (WGS) entry which is preliminary data.</text>
</comment>
<evidence type="ECO:0000313" key="5">
    <source>
        <dbReference type="Proteomes" id="UP000186594"/>
    </source>
</evidence>
<sequence length="221" mass="24901">MVLGYFLGHAHKGRQFQSNIHSNFAPWFLTVIIFQVSFGIFLKGHYNNPPFGKLRLFVVPVHSITGKLIPVLSYVQILFGGITVLGFCRSDHTGQCIAHFIMGSSFLGYGIVMTLMLVFGQEWLKRRGKSMDFYDSAVICIWGFVNTFTEHRWNEAWSHKDLQHTSLGMNLSMSVEGRNYLVDSRATGHVFIAAEWTKPDICAVVGDYTNWVGDEPTCAAP</sequence>
<keyword evidence="1" id="KW-1133">Transmembrane helix</keyword>
<reference evidence="4 5" key="1">
    <citation type="submission" date="2016-04" db="EMBL/GenBank/DDBJ databases">
        <title>Evolutionary innovation and constraint leading to complex multicellularity in the Ascomycota.</title>
        <authorList>
            <person name="Cisse O."/>
            <person name="Nguyen A."/>
            <person name="Hewitt D.A."/>
            <person name="Jedd G."/>
            <person name="Stajich J.E."/>
        </authorList>
    </citation>
    <scope>NUCLEOTIDE SEQUENCE [LARGE SCALE GENOMIC DNA]</scope>
    <source>
        <strain evidence="4 5">DAH-3</strain>
    </source>
</reference>
<dbReference type="AlphaFoldDB" id="A0A1U7LL95"/>
<keyword evidence="5" id="KW-1185">Reference proteome</keyword>
<evidence type="ECO:0000259" key="3">
    <source>
        <dbReference type="Pfam" id="PF10355"/>
    </source>
</evidence>
<dbReference type="OrthoDB" id="4137487at2759"/>
<evidence type="ECO:0000259" key="2">
    <source>
        <dbReference type="Pfam" id="PF10348"/>
    </source>
</evidence>
<dbReference type="Pfam" id="PF10355">
    <property type="entry name" value="Ytp1"/>
    <property type="match status" value="1"/>
</dbReference>
<gene>
    <name evidence="4" type="ORF">NEOLI_005421</name>
</gene>
<evidence type="ECO:0000313" key="4">
    <source>
        <dbReference type="EMBL" id="OLL23430.1"/>
    </source>
</evidence>
<dbReference type="PANTHER" id="PTHR31685">
    <property type="entry name" value="INTEGRAL MEMBRANE PROTEIN (AFU_ORTHOLOGUE AFUA_6G12730)-RELATED"/>
    <property type="match status" value="1"/>
</dbReference>
<name>A0A1U7LL95_NEOID</name>
<dbReference type="InterPro" id="IPR018827">
    <property type="entry name" value="YTP1_C"/>
</dbReference>
<feature type="transmembrane region" description="Helical" evidence="1">
    <location>
        <begin position="24"/>
        <end position="42"/>
    </location>
</feature>
<dbReference type="OMA" id="CIAHFIM"/>
<dbReference type="PANTHER" id="PTHR31685:SF2">
    <property type="entry name" value="PROTEIN YTP1"/>
    <property type="match status" value="1"/>
</dbReference>
<protein>
    <submittedName>
        <fullName evidence="4">Protein YTP1</fullName>
    </submittedName>
</protein>
<feature type="transmembrane region" description="Helical" evidence="1">
    <location>
        <begin position="97"/>
        <end position="119"/>
    </location>
</feature>
<evidence type="ECO:0000256" key="1">
    <source>
        <dbReference type="SAM" id="Phobius"/>
    </source>
</evidence>
<feature type="domain" description="DUF2427" evidence="2">
    <location>
        <begin position="1"/>
        <end position="45"/>
    </location>
</feature>
<keyword evidence="1" id="KW-0812">Transmembrane</keyword>
<dbReference type="STRING" id="1198029.A0A1U7LL95"/>
<dbReference type="Proteomes" id="UP000186594">
    <property type="component" value="Unassembled WGS sequence"/>
</dbReference>
<feature type="domain" description="Protein YTP1-like C-terminal" evidence="3">
    <location>
        <begin position="73"/>
        <end position="169"/>
    </location>
</feature>
<dbReference type="InterPro" id="IPR018825">
    <property type="entry name" value="DUF2427"/>
</dbReference>
<dbReference type="Pfam" id="PF10348">
    <property type="entry name" value="DUF2427"/>
    <property type="match status" value="1"/>
</dbReference>
<keyword evidence="1" id="KW-0472">Membrane</keyword>
<proteinExistence type="predicted"/>
<organism evidence="4 5">
    <name type="scientific">Neolecta irregularis (strain DAH-3)</name>
    <dbReference type="NCBI Taxonomy" id="1198029"/>
    <lineage>
        <taxon>Eukaryota</taxon>
        <taxon>Fungi</taxon>
        <taxon>Dikarya</taxon>
        <taxon>Ascomycota</taxon>
        <taxon>Taphrinomycotina</taxon>
        <taxon>Neolectales</taxon>
        <taxon>Neolectaceae</taxon>
        <taxon>Neolecta</taxon>
    </lineage>
</organism>